<dbReference type="AlphaFoldDB" id="A0AAU7S727"/>
<dbReference type="InterPro" id="IPR053575">
    <property type="entry name" value="Retron_Ec78_HNH_endo"/>
</dbReference>
<dbReference type="EMBL" id="CP157965">
    <property type="protein sequence ID" value="XBT98157.1"/>
    <property type="molecule type" value="Genomic_DNA"/>
</dbReference>
<organism evidence="1">
    <name type="scientific">Rhizobium sp. ZPR3</name>
    <dbReference type="NCBI Taxonomy" id="3158967"/>
    <lineage>
        <taxon>Bacteria</taxon>
        <taxon>Pseudomonadati</taxon>
        <taxon>Pseudomonadota</taxon>
        <taxon>Alphaproteobacteria</taxon>
        <taxon>Hyphomicrobiales</taxon>
        <taxon>Rhizobiaceae</taxon>
        <taxon>Rhizobium/Agrobacterium group</taxon>
        <taxon>Rhizobium</taxon>
    </lineage>
</organism>
<proteinExistence type="predicted"/>
<reference evidence="1" key="1">
    <citation type="submission" date="2024-06" db="EMBL/GenBank/DDBJ databases">
        <authorList>
            <person name="Li T."/>
            <person name="Gao R."/>
        </authorList>
    </citation>
    <scope>NUCLEOTIDE SEQUENCE</scope>
    <source>
        <strain evidence="1">ZPR3</strain>
        <plasmid evidence="1">unnamed5</plasmid>
    </source>
</reference>
<dbReference type="GO" id="GO:0004519">
    <property type="term" value="F:endonuclease activity"/>
    <property type="evidence" value="ECO:0007669"/>
    <property type="project" value="UniProtKB-KW"/>
</dbReference>
<protein>
    <submittedName>
        <fullName evidence="1">Retron Ec78 anti-phage system effector HNH endonuclease PtuB</fullName>
    </submittedName>
</protein>
<accession>A0AAU7S727</accession>
<keyword evidence="1" id="KW-0255">Endonuclease</keyword>
<keyword evidence="1" id="KW-0540">Nuclease</keyword>
<keyword evidence="1" id="KW-0378">Hydrolase</keyword>
<gene>
    <name evidence="1" type="primary">ptuB</name>
    <name evidence="1" type="ORF">ABM479_35535</name>
</gene>
<sequence>MQHLDRAAVPAPPCLGTYNQGADTWDNVSSQDRAEIKIHLETLQGRRCAYCEGGVDNLGQHIEHFRRKSTYPALTFDWNNLFWSCDEKDSCGHFKDSGAGPYDVADLINPCSDDPDQFFTFRADGTISVRHGLSQPQQHKANETLRVFSLHPRWGRLRNMRKAAVVGYIKYVADAVADGFSDDDIHELIAEELQAARGLPFYTAIRHVLTERPQE</sequence>
<name>A0AAU7S727_9HYPH</name>
<dbReference type="Gene3D" id="1.10.30.50">
    <property type="match status" value="1"/>
</dbReference>
<geneLocation type="plasmid" evidence="1">
    <name>unnamed5</name>
</geneLocation>
<dbReference type="NCBIfam" id="NF041761">
    <property type="entry name" value="PtuB"/>
    <property type="match status" value="1"/>
</dbReference>
<dbReference type="RefSeq" id="WP_349963466.1">
    <property type="nucleotide sequence ID" value="NZ_CP157965.1"/>
</dbReference>
<dbReference type="InterPro" id="IPR013467">
    <property type="entry name" value="HNH78-like"/>
</dbReference>
<dbReference type="NCBIfam" id="TIGR02646">
    <property type="entry name" value="retron system putative HNH endonuclease"/>
    <property type="match status" value="1"/>
</dbReference>
<keyword evidence="1" id="KW-0614">Plasmid</keyword>
<evidence type="ECO:0000313" key="1">
    <source>
        <dbReference type="EMBL" id="XBT98157.1"/>
    </source>
</evidence>